<dbReference type="Pfam" id="PF25601">
    <property type="entry name" value="AAA_lid_14"/>
    <property type="match status" value="1"/>
</dbReference>
<reference evidence="12 13" key="1">
    <citation type="submission" date="2019-03" db="EMBL/GenBank/DDBJ databases">
        <authorList>
            <person name="Nijsse B."/>
        </authorList>
    </citation>
    <scope>NUCLEOTIDE SEQUENCE [LARGE SCALE GENOMIC DNA]</scope>
    <source>
        <strain evidence="12">Desulfoluna butyratoxydans MSL71</strain>
    </source>
</reference>
<dbReference type="InterPro" id="IPR058031">
    <property type="entry name" value="AAA_lid_NorR"/>
</dbReference>
<dbReference type="FunFam" id="3.40.50.300:FF:000006">
    <property type="entry name" value="DNA-binding transcriptional regulator NtrC"/>
    <property type="match status" value="1"/>
</dbReference>
<dbReference type="Gene3D" id="1.10.10.60">
    <property type="entry name" value="Homeodomain-like"/>
    <property type="match status" value="1"/>
</dbReference>
<dbReference type="InterPro" id="IPR000014">
    <property type="entry name" value="PAS"/>
</dbReference>
<dbReference type="InterPro" id="IPR035965">
    <property type="entry name" value="PAS-like_dom_sf"/>
</dbReference>
<evidence type="ECO:0000256" key="6">
    <source>
        <dbReference type="ARBA" id="ARBA00023159"/>
    </source>
</evidence>
<dbReference type="SMART" id="SM00382">
    <property type="entry name" value="AAA"/>
    <property type="match status" value="1"/>
</dbReference>
<evidence type="ECO:0000259" key="11">
    <source>
        <dbReference type="PROSITE" id="PS51671"/>
    </source>
</evidence>
<dbReference type="SUPFAM" id="SSF55021">
    <property type="entry name" value="ACT-like"/>
    <property type="match status" value="1"/>
</dbReference>
<dbReference type="CDD" id="cd00130">
    <property type="entry name" value="PAS"/>
    <property type="match status" value="1"/>
</dbReference>
<keyword evidence="5" id="KW-0238">DNA-binding</keyword>
<dbReference type="InterPro" id="IPR045865">
    <property type="entry name" value="ACT-like_dom_sf"/>
</dbReference>
<sequence>MTHSAESLKLELKFSDRIGVVADLTREVTDKGLNILSMEVIQDGEAAIVYIELTRPTGPHPSPASLVTAFHGLPGALSVRLVRTLPRERREKHHQAVFDGVSEGIIATNEKGLVTTINPVACRILGHDAAQLLGKNIRDIKPDGNILLECMAQKRPLSRRESVVTPDGRVEFYASAQPIHDAGGRSVGTVVLMKELREVQKMAREVASPTTASFNCILGTSQGIKNAVLLARRIAPTDATVSVRGESGTGKELFAGAIHFESGRTGPFIAINCAAMPEPLLESELFGYAEGAFTGARKKGKPGLFEVASGGTLFLDEIGEMPPGPQAKILRVLQEGLVRRIGGTREIPVDTRIITATNKNLEEMVQKRLFREDLYYRINVVPVHIPPLRERREDIGILAPHFLDLLTEKLNNPRQTISEAAMEKLMGHHWPGNVRELKNVMERGAILGDGRIVKHANILFSHEANIVPAAGADTPDPRGGLRELTAQFETDLIIRALKEAGSIRKAAAHLNVTHTALLNRIKKYGIRVETKRSIGTYSFQ</sequence>
<dbReference type="SMART" id="SM00091">
    <property type="entry name" value="PAS"/>
    <property type="match status" value="1"/>
</dbReference>
<dbReference type="RefSeq" id="WP_180143353.1">
    <property type="nucleotide sequence ID" value="NZ_CAADHO010000007.1"/>
</dbReference>
<keyword evidence="2" id="KW-0058">Aromatic hydrocarbons catabolism</keyword>
<keyword evidence="1" id="KW-0547">Nucleotide-binding</keyword>
<evidence type="ECO:0000256" key="7">
    <source>
        <dbReference type="ARBA" id="ARBA00023163"/>
    </source>
</evidence>
<evidence type="ECO:0000259" key="10">
    <source>
        <dbReference type="PROSITE" id="PS50112"/>
    </source>
</evidence>
<evidence type="ECO:0000313" key="12">
    <source>
        <dbReference type="EMBL" id="VFQ46074.1"/>
    </source>
</evidence>
<evidence type="ECO:0000256" key="1">
    <source>
        <dbReference type="ARBA" id="ARBA00022741"/>
    </source>
</evidence>
<dbReference type="NCBIfam" id="TIGR00229">
    <property type="entry name" value="sensory_box"/>
    <property type="match status" value="1"/>
</dbReference>
<dbReference type="AlphaFoldDB" id="A0A4U8YQM6"/>
<dbReference type="EMBL" id="CAADHO010000007">
    <property type="protein sequence ID" value="VFQ46074.1"/>
    <property type="molecule type" value="Genomic_DNA"/>
</dbReference>
<keyword evidence="7" id="KW-0804">Transcription</keyword>
<dbReference type="PANTHER" id="PTHR32071">
    <property type="entry name" value="TRANSCRIPTIONAL REGULATORY PROTEIN"/>
    <property type="match status" value="1"/>
</dbReference>
<proteinExistence type="predicted"/>
<feature type="domain" description="Sigma-54 factor interaction" evidence="9">
    <location>
        <begin position="217"/>
        <end position="446"/>
    </location>
</feature>
<dbReference type="PROSITE" id="PS00676">
    <property type="entry name" value="SIGMA54_INTERACT_2"/>
    <property type="match status" value="1"/>
</dbReference>
<dbReference type="PROSITE" id="PS00688">
    <property type="entry name" value="SIGMA54_INTERACT_3"/>
    <property type="match status" value="1"/>
</dbReference>
<dbReference type="Pfam" id="PF00158">
    <property type="entry name" value="Sigma54_activat"/>
    <property type="match status" value="1"/>
</dbReference>
<protein>
    <recommendedName>
        <fullName evidence="8">HTH-type transcriptional regulatory protein TyrR</fullName>
    </recommendedName>
</protein>
<dbReference type="InterPro" id="IPR025944">
    <property type="entry name" value="Sigma_54_int_dom_CS"/>
</dbReference>
<dbReference type="SUPFAM" id="SSF55785">
    <property type="entry name" value="PYP-like sensor domain (PAS domain)"/>
    <property type="match status" value="1"/>
</dbReference>
<keyword evidence="6" id="KW-0010">Activator</keyword>
<dbReference type="Gene3D" id="3.30.70.260">
    <property type="match status" value="1"/>
</dbReference>
<dbReference type="PROSITE" id="PS51671">
    <property type="entry name" value="ACT"/>
    <property type="match status" value="1"/>
</dbReference>
<keyword evidence="3" id="KW-0067">ATP-binding</keyword>
<dbReference type="GO" id="GO:0005524">
    <property type="term" value="F:ATP binding"/>
    <property type="evidence" value="ECO:0007669"/>
    <property type="project" value="UniProtKB-KW"/>
</dbReference>
<dbReference type="Pfam" id="PF18024">
    <property type="entry name" value="HTH_50"/>
    <property type="match status" value="1"/>
</dbReference>
<feature type="domain" description="ACT" evidence="11">
    <location>
        <begin position="9"/>
        <end position="87"/>
    </location>
</feature>
<evidence type="ECO:0000256" key="8">
    <source>
        <dbReference type="ARBA" id="ARBA00029500"/>
    </source>
</evidence>
<accession>A0A4U8YQM6</accession>
<dbReference type="CDD" id="cd00009">
    <property type="entry name" value="AAA"/>
    <property type="match status" value="1"/>
</dbReference>
<dbReference type="InterPro" id="IPR003593">
    <property type="entry name" value="AAA+_ATPase"/>
</dbReference>
<keyword evidence="4" id="KW-0805">Transcription regulation</keyword>
<dbReference type="InterPro" id="IPR013767">
    <property type="entry name" value="PAS_fold"/>
</dbReference>
<name>A0A4U8YQM6_9BACT</name>
<dbReference type="InterPro" id="IPR027417">
    <property type="entry name" value="P-loop_NTPase"/>
</dbReference>
<dbReference type="Gene3D" id="3.30.450.20">
    <property type="entry name" value="PAS domain"/>
    <property type="match status" value="1"/>
</dbReference>
<dbReference type="InterPro" id="IPR002078">
    <property type="entry name" value="Sigma_54_int"/>
</dbReference>
<dbReference type="PROSITE" id="PS50112">
    <property type="entry name" value="PAS"/>
    <property type="match status" value="1"/>
</dbReference>
<evidence type="ECO:0000256" key="3">
    <source>
        <dbReference type="ARBA" id="ARBA00022840"/>
    </source>
</evidence>
<dbReference type="Gene3D" id="3.40.50.300">
    <property type="entry name" value="P-loop containing nucleotide triphosphate hydrolases"/>
    <property type="match status" value="1"/>
</dbReference>
<feature type="domain" description="PAS" evidence="10">
    <location>
        <begin position="90"/>
        <end position="136"/>
    </location>
</feature>
<dbReference type="SUPFAM" id="SSF46689">
    <property type="entry name" value="Homeodomain-like"/>
    <property type="match status" value="1"/>
</dbReference>
<dbReference type="Gene3D" id="1.10.8.60">
    <property type="match status" value="1"/>
</dbReference>
<dbReference type="InterPro" id="IPR002912">
    <property type="entry name" value="ACT_dom"/>
</dbReference>
<organism evidence="12 13">
    <name type="scientific">Desulfoluna butyratoxydans</name>
    <dbReference type="NCBI Taxonomy" id="231438"/>
    <lineage>
        <taxon>Bacteria</taxon>
        <taxon>Pseudomonadati</taxon>
        <taxon>Thermodesulfobacteriota</taxon>
        <taxon>Desulfobacteria</taxon>
        <taxon>Desulfobacterales</taxon>
        <taxon>Desulfolunaceae</taxon>
        <taxon>Desulfoluna</taxon>
    </lineage>
</organism>
<dbReference type="Pfam" id="PF00989">
    <property type="entry name" value="PAS"/>
    <property type="match status" value="1"/>
</dbReference>
<dbReference type="PROSITE" id="PS50045">
    <property type="entry name" value="SIGMA54_INTERACT_4"/>
    <property type="match status" value="1"/>
</dbReference>
<evidence type="ECO:0000259" key="9">
    <source>
        <dbReference type="PROSITE" id="PS50045"/>
    </source>
</evidence>
<dbReference type="PANTHER" id="PTHR32071:SF57">
    <property type="entry name" value="C4-DICARBOXYLATE TRANSPORT TRANSCRIPTIONAL REGULATORY PROTEIN DCTD"/>
    <property type="match status" value="1"/>
</dbReference>
<dbReference type="SUPFAM" id="SSF52540">
    <property type="entry name" value="P-loop containing nucleoside triphosphate hydrolases"/>
    <property type="match status" value="1"/>
</dbReference>
<evidence type="ECO:0000313" key="13">
    <source>
        <dbReference type="Proteomes" id="UP000507962"/>
    </source>
</evidence>
<dbReference type="GO" id="GO:0006355">
    <property type="term" value="P:regulation of DNA-templated transcription"/>
    <property type="evidence" value="ECO:0007669"/>
    <property type="project" value="InterPro"/>
</dbReference>
<keyword evidence="13" id="KW-1185">Reference proteome</keyword>
<dbReference type="InterPro" id="IPR030828">
    <property type="entry name" value="HTH_TyrR"/>
</dbReference>
<evidence type="ECO:0000256" key="4">
    <source>
        <dbReference type="ARBA" id="ARBA00023015"/>
    </source>
</evidence>
<evidence type="ECO:0000256" key="2">
    <source>
        <dbReference type="ARBA" id="ARBA00022797"/>
    </source>
</evidence>
<dbReference type="GO" id="GO:0003677">
    <property type="term" value="F:DNA binding"/>
    <property type="evidence" value="ECO:0007669"/>
    <property type="project" value="UniProtKB-KW"/>
</dbReference>
<dbReference type="Proteomes" id="UP000507962">
    <property type="component" value="Unassembled WGS sequence"/>
</dbReference>
<evidence type="ECO:0000256" key="5">
    <source>
        <dbReference type="ARBA" id="ARBA00023125"/>
    </source>
</evidence>
<dbReference type="InterPro" id="IPR025943">
    <property type="entry name" value="Sigma_54_int_dom_ATP-bd_2"/>
</dbReference>
<gene>
    <name evidence="12" type="ORF">MSL71_37370</name>
</gene>
<dbReference type="InterPro" id="IPR009057">
    <property type="entry name" value="Homeodomain-like_sf"/>
</dbReference>